<organism evidence="10">
    <name type="scientific">marine sediment metagenome</name>
    <dbReference type="NCBI Taxonomy" id="412755"/>
    <lineage>
        <taxon>unclassified sequences</taxon>
        <taxon>metagenomes</taxon>
        <taxon>ecological metagenomes</taxon>
    </lineage>
</organism>
<feature type="domain" description="Prepilin peptidase A24 N-terminal" evidence="9">
    <location>
        <begin position="11"/>
        <end position="97"/>
    </location>
</feature>
<feature type="transmembrane region" description="Helical" evidence="7">
    <location>
        <begin position="269"/>
        <end position="291"/>
    </location>
</feature>
<dbReference type="EMBL" id="LAZR01028682">
    <property type="protein sequence ID" value="KKL61861.1"/>
    <property type="molecule type" value="Genomic_DNA"/>
</dbReference>
<comment type="similarity">
    <text evidence="2">Belongs to the peptidase A24 family.</text>
</comment>
<dbReference type="AlphaFoldDB" id="A0A0F9E6M5"/>
<evidence type="ECO:0008006" key="11">
    <source>
        <dbReference type="Google" id="ProtNLM"/>
    </source>
</evidence>
<comment type="caution">
    <text evidence="10">The sequence shown here is derived from an EMBL/GenBank/DDBJ whole genome shotgun (WGS) entry which is preliminary data.</text>
</comment>
<evidence type="ECO:0000256" key="5">
    <source>
        <dbReference type="ARBA" id="ARBA00022989"/>
    </source>
</evidence>
<dbReference type="PANTHER" id="PTHR30487">
    <property type="entry name" value="TYPE 4 PREPILIN-LIKE PROTEINS LEADER PEPTIDE-PROCESSING ENZYME"/>
    <property type="match status" value="1"/>
</dbReference>
<dbReference type="GO" id="GO:0004190">
    <property type="term" value="F:aspartic-type endopeptidase activity"/>
    <property type="evidence" value="ECO:0007669"/>
    <property type="project" value="InterPro"/>
</dbReference>
<proteinExistence type="inferred from homology"/>
<evidence type="ECO:0000256" key="6">
    <source>
        <dbReference type="ARBA" id="ARBA00023136"/>
    </source>
</evidence>
<evidence type="ECO:0000259" key="8">
    <source>
        <dbReference type="Pfam" id="PF01478"/>
    </source>
</evidence>
<feature type="transmembrane region" description="Helical" evidence="7">
    <location>
        <begin position="236"/>
        <end position="257"/>
    </location>
</feature>
<evidence type="ECO:0000256" key="4">
    <source>
        <dbReference type="ARBA" id="ARBA00022692"/>
    </source>
</evidence>
<feature type="transmembrane region" description="Helical" evidence="7">
    <location>
        <begin position="86"/>
        <end position="103"/>
    </location>
</feature>
<evidence type="ECO:0000256" key="3">
    <source>
        <dbReference type="ARBA" id="ARBA00022475"/>
    </source>
</evidence>
<dbReference type="Pfam" id="PF06750">
    <property type="entry name" value="A24_N_bact"/>
    <property type="match status" value="1"/>
</dbReference>
<keyword evidence="6 7" id="KW-0472">Membrane</keyword>
<dbReference type="InterPro" id="IPR050882">
    <property type="entry name" value="Prepilin_peptidase/N-MTase"/>
</dbReference>
<dbReference type="GO" id="GO:0006465">
    <property type="term" value="P:signal peptide processing"/>
    <property type="evidence" value="ECO:0007669"/>
    <property type="project" value="TreeGrafter"/>
</dbReference>
<feature type="transmembrane region" description="Helical" evidence="7">
    <location>
        <begin position="190"/>
        <end position="210"/>
    </location>
</feature>
<keyword evidence="5 7" id="KW-1133">Transmembrane helix</keyword>
<dbReference type="Pfam" id="PF01478">
    <property type="entry name" value="Peptidase_A24"/>
    <property type="match status" value="1"/>
</dbReference>
<dbReference type="GO" id="GO:0005886">
    <property type="term" value="C:plasma membrane"/>
    <property type="evidence" value="ECO:0007669"/>
    <property type="project" value="UniProtKB-SubCell"/>
</dbReference>
<dbReference type="InterPro" id="IPR010627">
    <property type="entry name" value="Prepilin_pept_A24_N"/>
</dbReference>
<feature type="transmembrane region" description="Helical" evidence="7">
    <location>
        <begin position="115"/>
        <end position="135"/>
    </location>
</feature>
<evidence type="ECO:0000256" key="2">
    <source>
        <dbReference type="ARBA" id="ARBA00005801"/>
    </source>
</evidence>
<dbReference type="InterPro" id="IPR000045">
    <property type="entry name" value="Prepilin_IV_endopep_pep"/>
</dbReference>
<keyword evidence="4 7" id="KW-0812">Transmembrane</keyword>
<protein>
    <recommendedName>
        <fullName evidence="11">Peptidase A24A N-terminal domain-containing protein</fullName>
    </recommendedName>
</protein>
<sequence length="296" mass="33561">MLLLYLLLLFVFGAIVGSFVNVVAWRYKPGSSVFNLKKLSGRSRCPYCNKQLSWIELVPFFSFMIQNRKCRTCKHRLSWQYPLVEFLSGSIFVVVPWFLYRFYNAQHIWIDPRFFWGLVTFWVLVFLIWLLITIIDIRHYLVPNGLNVALGVIGVFIAVSKNAIVDMILPFHNSFLRQYQLILSPSQDVWFNHITGAVVGGLFFTGLILLGRGRAMGWGDAKLAVASGLVIGWPEMGLSILLAFVIGGAFASVLLVLKKKSMKDKLPFAPFLISGFVISIFFGASIIQWYLGLFGV</sequence>
<keyword evidence="3" id="KW-1003">Cell membrane</keyword>
<evidence type="ECO:0000313" key="10">
    <source>
        <dbReference type="EMBL" id="KKL61861.1"/>
    </source>
</evidence>
<evidence type="ECO:0000256" key="1">
    <source>
        <dbReference type="ARBA" id="ARBA00004651"/>
    </source>
</evidence>
<reference evidence="10" key="1">
    <citation type="journal article" date="2015" name="Nature">
        <title>Complex archaea that bridge the gap between prokaryotes and eukaryotes.</title>
        <authorList>
            <person name="Spang A."/>
            <person name="Saw J.H."/>
            <person name="Jorgensen S.L."/>
            <person name="Zaremba-Niedzwiedzka K."/>
            <person name="Martijn J."/>
            <person name="Lind A.E."/>
            <person name="van Eijk R."/>
            <person name="Schleper C."/>
            <person name="Guy L."/>
            <person name="Ettema T.J."/>
        </authorList>
    </citation>
    <scope>NUCLEOTIDE SEQUENCE</scope>
</reference>
<accession>A0A0F9E6M5</accession>
<dbReference type="Gene3D" id="1.20.120.1220">
    <property type="match status" value="1"/>
</dbReference>
<evidence type="ECO:0000256" key="7">
    <source>
        <dbReference type="SAM" id="Phobius"/>
    </source>
</evidence>
<comment type="subcellular location">
    <subcellularLocation>
        <location evidence="1">Cell membrane</location>
        <topology evidence="1">Multi-pass membrane protein</topology>
    </subcellularLocation>
</comment>
<feature type="domain" description="Prepilin type IV endopeptidase peptidase" evidence="8">
    <location>
        <begin position="125"/>
        <end position="251"/>
    </location>
</feature>
<name>A0A0F9E6M5_9ZZZZ</name>
<evidence type="ECO:0000259" key="9">
    <source>
        <dbReference type="Pfam" id="PF06750"/>
    </source>
</evidence>
<gene>
    <name evidence="10" type="ORF">LCGC14_2191100</name>
</gene>
<feature type="transmembrane region" description="Helical" evidence="7">
    <location>
        <begin position="147"/>
        <end position="169"/>
    </location>
</feature>
<dbReference type="PANTHER" id="PTHR30487:SF0">
    <property type="entry name" value="PREPILIN LEADER PEPTIDASE_N-METHYLTRANSFERASE-RELATED"/>
    <property type="match status" value="1"/>
</dbReference>